<dbReference type="EMBL" id="JABBWD010000091">
    <property type="protein sequence ID" value="KAG1766922.1"/>
    <property type="molecule type" value="Genomic_DNA"/>
</dbReference>
<keyword evidence="3" id="KW-0378">Hydrolase</keyword>
<dbReference type="InterPro" id="IPR041679">
    <property type="entry name" value="DNA2/NAM7-like_C"/>
</dbReference>
<dbReference type="PANTHER" id="PTHR10887">
    <property type="entry name" value="DNA2/NAM7 HELICASE FAMILY"/>
    <property type="match status" value="1"/>
</dbReference>
<dbReference type="AlphaFoldDB" id="A0A9P6ZHW6"/>
<gene>
    <name evidence="3" type="ORF">EV702DRAFT_1182244</name>
</gene>
<sequence length="770" mass="85408">MTHTYFTLQQNPITVEDVDELNCLINSAQGATVGVAATYRLDCTLSSLAFATLTKALVIHFFSANKQNLQQQKKMKGSQEQQPQLSRGRILIQDEILCNSDIKLYGYRIDRIAIGLFLELSLRINAGVDILSVSNSGRRSFQAIMDALGGEILLQKSNLKTLFTHEDGDTATKDVALQAWAACRAATLDDMTLRYAALSRIATDIIPDGHLSALAKISRDAEILDSMKPREVVNHVKADFNHKKGKVDLECTRFSTRIMKSRNGDQVIQIETMVGDKRTMVTGRAKQIDGKQAHINIDGEVHASSKVLTVTTVGKGDLTAAESYKEDVVLKALQGTITLTEHPFFCSIWAPSLNVSWPSQDTSITSVIDYPDSKLNSSQSVAVERIISQSDTDRVLLIHGPPGTGKTTVIAASVNSMIETGPKERTIWLVAQSNVAVRNIAEKLDKVGFRDFKLLVSKDFHHDWHEDLYQSLEHCFIRSDQFGGSVVEISRLLLGARVILCTLSTLSNPNIDTITRIVSVQTVIFDEASQIEVGDYVPLLQRFQNSLKKMVFIGDDKQHRMPVVIGDFISDHVYNKKLKTKHDDTSKTACRFLDVKMGREESVGHSWINQKEISAVIGLARLYETQGKKFKILTPYDAQRTKIEEQLKSAKLLWEDKCFNVDSFQGNEEDHIIVSLVRSQGVGFLKNKSMIICTSRDFVTRGQAAGTLVGKLAATMGPQAWQDSPSVGGPGVLAQWMEFSSRDVWRRSPRITEPELEPEASVGVPGLLAQ</sequence>
<reference evidence="3" key="1">
    <citation type="journal article" date="2020" name="New Phytol.">
        <title>Comparative genomics reveals dynamic genome evolution in host specialist ectomycorrhizal fungi.</title>
        <authorList>
            <person name="Lofgren L.A."/>
            <person name="Nguyen N.H."/>
            <person name="Vilgalys R."/>
            <person name="Ruytinx J."/>
            <person name="Liao H.L."/>
            <person name="Branco S."/>
            <person name="Kuo A."/>
            <person name="LaButti K."/>
            <person name="Lipzen A."/>
            <person name="Andreopoulos W."/>
            <person name="Pangilinan J."/>
            <person name="Riley R."/>
            <person name="Hundley H."/>
            <person name="Na H."/>
            <person name="Barry K."/>
            <person name="Grigoriev I.V."/>
            <person name="Stajich J.E."/>
            <person name="Kennedy P.G."/>
        </authorList>
    </citation>
    <scope>NUCLEOTIDE SEQUENCE</scope>
    <source>
        <strain evidence="3">DOB743</strain>
    </source>
</reference>
<comment type="caution">
    <text evidence="3">The sequence shown here is derived from an EMBL/GenBank/DDBJ whole genome shotgun (WGS) entry which is preliminary data.</text>
</comment>
<dbReference type="Proteomes" id="UP000714275">
    <property type="component" value="Unassembled WGS sequence"/>
</dbReference>
<accession>A0A9P6ZHW6</accession>
<dbReference type="InterPro" id="IPR047187">
    <property type="entry name" value="SF1_C_Upf1"/>
</dbReference>
<dbReference type="OrthoDB" id="6513042at2759"/>
<protein>
    <submittedName>
        <fullName evidence="3">P-loop containing nucleoside triphosphate hydrolase protein</fullName>
    </submittedName>
</protein>
<dbReference type="PANTHER" id="PTHR10887:SF495">
    <property type="entry name" value="HELICASE SENATAXIN ISOFORM X1-RELATED"/>
    <property type="match status" value="1"/>
</dbReference>
<organism evidence="3 4">
    <name type="scientific">Suillus placidus</name>
    <dbReference type="NCBI Taxonomy" id="48579"/>
    <lineage>
        <taxon>Eukaryota</taxon>
        <taxon>Fungi</taxon>
        <taxon>Dikarya</taxon>
        <taxon>Basidiomycota</taxon>
        <taxon>Agaricomycotina</taxon>
        <taxon>Agaricomycetes</taxon>
        <taxon>Agaricomycetidae</taxon>
        <taxon>Boletales</taxon>
        <taxon>Suillineae</taxon>
        <taxon>Suillaceae</taxon>
        <taxon>Suillus</taxon>
    </lineage>
</organism>
<evidence type="ECO:0000259" key="1">
    <source>
        <dbReference type="Pfam" id="PF13086"/>
    </source>
</evidence>
<dbReference type="SUPFAM" id="SSF52540">
    <property type="entry name" value="P-loop containing nucleoside triphosphate hydrolases"/>
    <property type="match status" value="1"/>
</dbReference>
<dbReference type="Gene3D" id="3.40.50.300">
    <property type="entry name" value="P-loop containing nucleotide triphosphate hydrolases"/>
    <property type="match status" value="2"/>
</dbReference>
<proteinExistence type="predicted"/>
<dbReference type="InterPro" id="IPR045055">
    <property type="entry name" value="DNA2/NAM7-like"/>
</dbReference>
<evidence type="ECO:0000313" key="4">
    <source>
        <dbReference type="Proteomes" id="UP000714275"/>
    </source>
</evidence>
<feature type="domain" description="DNA2/NAM7 helicase-like C-terminal" evidence="2">
    <location>
        <begin position="539"/>
        <end position="691"/>
    </location>
</feature>
<feature type="domain" description="DNA2/NAM7 helicase helicase" evidence="1">
    <location>
        <begin position="374"/>
        <end position="446"/>
    </location>
</feature>
<evidence type="ECO:0000259" key="2">
    <source>
        <dbReference type="Pfam" id="PF13087"/>
    </source>
</evidence>
<dbReference type="InterPro" id="IPR041677">
    <property type="entry name" value="DNA2/NAM7_AAA_11"/>
</dbReference>
<dbReference type="CDD" id="cd18808">
    <property type="entry name" value="SF1_C_Upf1"/>
    <property type="match status" value="1"/>
</dbReference>
<name>A0A9P6ZHW6_9AGAM</name>
<dbReference type="InterPro" id="IPR027417">
    <property type="entry name" value="P-loop_NTPase"/>
</dbReference>
<dbReference type="Pfam" id="PF13086">
    <property type="entry name" value="AAA_11"/>
    <property type="match status" value="1"/>
</dbReference>
<evidence type="ECO:0000313" key="3">
    <source>
        <dbReference type="EMBL" id="KAG1766922.1"/>
    </source>
</evidence>
<keyword evidence="4" id="KW-1185">Reference proteome</keyword>
<dbReference type="GO" id="GO:0016787">
    <property type="term" value="F:hydrolase activity"/>
    <property type="evidence" value="ECO:0007669"/>
    <property type="project" value="UniProtKB-KW"/>
</dbReference>
<dbReference type="Pfam" id="PF13087">
    <property type="entry name" value="AAA_12"/>
    <property type="match status" value="1"/>
</dbReference>
<dbReference type="GO" id="GO:0004386">
    <property type="term" value="F:helicase activity"/>
    <property type="evidence" value="ECO:0007669"/>
    <property type="project" value="InterPro"/>
</dbReference>